<dbReference type="AlphaFoldDB" id="A0AAD8XJG5"/>
<gene>
    <name evidence="1" type="ORF">BDZ83DRAFT_750875</name>
</gene>
<protein>
    <recommendedName>
        <fullName evidence="3">Dockerin type 1</fullName>
    </recommendedName>
</protein>
<accession>A0AAD8XJG5</accession>
<sequence length="458" mass="51698">MSLSEVHRLQAPVVTVLGRDPAHRECVLNGNAFQQDAIISFKGWQYAVFYSSCSSSNLEETTQLEPLFVCLARRKLPNSEWQTIIFDDYHQTTDDGHNTVQMGICPGDGTIHLSYDHHCDILRYRHSIKGIASDPERSRWSKDVFTPTLDHVPGIPQPHKSFGYVTYPRFGTLGDNMFFSIRNGKAGLGDDLLYIYHAETGLYEYAGKHLKGIQNNPYVHGMDYRDGKLHLTWVYRGFVHYDGWDDPLDTKHKQQAGPNGAENNYSICYAYSDDGGYTWKNGQDKTIASLRDRGSITPDCSGLVAFDIPKGRGLTNQEAQAVDQDGGVHVLNRDTMDAENLWKHYYRCPDGRWTQHAIGPVPSPRRGRLAISKTGDLFLILPNPTNSSLRILRSPKAKDYAESVEIWNGIGFIGEPLVDVKRLEEEDVLSIFAIIESATSSEDRRVVVLDFQVQHSMR</sequence>
<evidence type="ECO:0000313" key="2">
    <source>
        <dbReference type="Proteomes" id="UP001244207"/>
    </source>
</evidence>
<evidence type="ECO:0008006" key="3">
    <source>
        <dbReference type="Google" id="ProtNLM"/>
    </source>
</evidence>
<evidence type="ECO:0000313" key="1">
    <source>
        <dbReference type="EMBL" id="KAK1726510.1"/>
    </source>
</evidence>
<dbReference type="Proteomes" id="UP001244207">
    <property type="component" value="Unassembled WGS sequence"/>
</dbReference>
<dbReference type="Pfam" id="PF15892">
    <property type="entry name" value="BNR_4"/>
    <property type="match status" value="1"/>
</dbReference>
<keyword evidence="2" id="KW-1185">Reference proteome</keyword>
<proteinExistence type="predicted"/>
<organism evidence="1 2">
    <name type="scientific">Glomerella acutata</name>
    <name type="common">Colletotrichum acutatum</name>
    <dbReference type="NCBI Taxonomy" id="27357"/>
    <lineage>
        <taxon>Eukaryota</taxon>
        <taxon>Fungi</taxon>
        <taxon>Dikarya</taxon>
        <taxon>Ascomycota</taxon>
        <taxon>Pezizomycotina</taxon>
        <taxon>Sordariomycetes</taxon>
        <taxon>Hypocreomycetidae</taxon>
        <taxon>Glomerellales</taxon>
        <taxon>Glomerellaceae</taxon>
        <taxon>Colletotrichum</taxon>
        <taxon>Colletotrichum acutatum species complex</taxon>
    </lineage>
</organism>
<dbReference type="GeneID" id="85397876"/>
<dbReference type="EMBL" id="JAHMHS010000032">
    <property type="protein sequence ID" value="KAK1726510.1"/>
    <property type="molecule type" value="Genomic_DNA"/>
</dbReference>
<reference evidence="1" key="1">
    <citation type="submission" date="2021-12" db="EMBL/GenBank/DDBJ databases">
        <title>Comparative genomics, transcriptomics and evolutionary studies reveal genomic signatures of adaptation to plant cell wall in hemibiotrophic fungi.</title>
        <authorList>
            <consortium name="DOE Joint Genome Institute"/>
            <person name="Baroncelli R."/>
            <person name="Diaz J.F."/>
            <person name="Benocci T."/>
            <person name="Peng M."/>
            <person name="Battaglia E."/>
            <person name="Haridas S."/>
            <person name="Andreopoulos W."/>
            <person name="Labutti K."/>
            <person name="Pangilinan J."/>
            <person name="Floch G.L."/>
            <person name="Makela M.R."/>
            <person name="Henrissat B."/>
            <person name="Grigoriev I.V."/>
            <person name="Crouch J.A."/>
            <person name="De Vries R.P."/>
            <person name="Sukno S.A."/>
            <person name="Thon M.R."/>
        </authorList>
    </citation>
    <scope>NUCLEOTIDE SEQUENCE</scope>
    <source>
        <strain evidence="1">CBS 112980</strain>
    </source>
</reference>
<name>A0AAD8XJG5_GLOAC</name>
<dbReference type="RefSeq" id="XP_060366565.1">
    <property type="nucleotide sequence ID" value="XM_060513978.1"/>
</dbReference>
<comment type="caution">
    <text evidence="1">The sequence shown here is derived from an EMBL/GenBank/DDBJ whole genome shotgun (WGS) entry which is preliminary data.</text>
</comment>